<evidence type="ECO:0000313" key="1">
    <source>
        <dbReference type="EMBL" id="CBI08499.1"/>
    </source>
</evidence>
<comment type="caution">
    <text evidence="1">The sequence shown here is derived from an EMBL/GenBank/DDBJ whole genome shotgun (WGS) entry which is preliminary data.</text>
</comment>
<organism evidence="1">
    <name type="scientific">mine drainage metagenome</name>
    <dbReference type="NCBI Taxonomy" id="410659"/>
    <lineage>
        <taxon>unclassified sequences</taxon>
        <taxon>metagenomes</taxon>
        <taxon>ecological metagenomes</taxon>
    </lineage>
</organism>
<protein>
    <submittedName>
        <fullName evidence="1">Uncharacterized protein</fullName>
    </submittedName>
</protein>
<reference evidence="1" key="1">
    <citation type="submission" date="2009-10" db="EMBL/GenBank/DDBJ databases">
        <title>Diversity of trophic interactions inside an arsenic-rich microbial ecosystem.</title>
        <authorList>
            <person name="Bertin P.N."/>
            <person name="Heinrich-Salmeron A."/>
            <person name="Pelletier E."/>
            <person name="Goulhen-Chollet F."/>
            <person name="Arsene-Ploetze F."/>
            <person name="Gallien S."/>
            <person name="Calteau A."/>
            <person name="Vallenet D."/>
            <person name="Casiot C."/>
            <person name="Chane-Woon-Ming B."/>
            <person name="Giloteaux L."/>
            <person name="Barakat M."/>
            <person name="Bonnefoy V."/>
            <person name="Bruneel O."/>
            <person name="Chandler M."/>
            <person name="Cleiss J."/>
            <person name="Duran R."/>
            <person name="Elbaz-Poulichet F."/>
            <person name="Fonknechten N."/>
            <person name="Lauga B."/>
            <person name="Mornico D."/>
            <person name="Ortet P."/>
            <person name="Schaeffer C."/>
            <person name="Siguier P."/>
            <person name="Alexander Thil Smith A."/>
            <person name="Van Dorsselaer A."/>
            <person name="Weissenbach J."/>
            <person name="Medigue C."/>
            <person name="Le Paslier D."/>
        </authorList>
    </citation>
    <scope>NUCLEOTIDE SEQUENCE</scope>
</reference>
<proteinExistence type="predicted"/>
<dbReference type="AlphaFoldDB" id="E6QMM8"/>
<name>E6QMM8_9ZZZZ</name>
<dbReference type="EMBL" id="CABQ01000230">
    <property type="protein sequence ID" value="CBI08499.1"/>
    <property type="molecule type" value="Genomic_DNA"/>
</dbReference>
<accession>E6QMM8</accession>
<sequence>MSGNIGLRSAQHVLDIATAQLAMEQEIENPKSILVGQSLEV</sequence>
<gene>
    <name evidence="1" type="ORF">CARN6_1972</name>
</gene>